<dbReference type="RefSeq" id="WP_086788368.1">
    <property type="nucleotide sequence ID" value="NZ_JAGIOO010000001.1"/>
</dbReference>
<name>A0ABS5A4T7_9PSEU</name>
<dbReference type="SUPFAM" id="SSF51905">
    <property type="entry name" value="FAD/NAD(P)-binding domain"/>
    <property type="match status" value="1"/>
</dbReference>
<keyword evidence="3" id="KW-1185">Reference proteome</keyword>
<evidence type="ECO:0000313" key="2">
    <source>
        <dbReference type="EMBL" id="MBP2471592.1"/>
    </source>
</evidence>
<evidence type="ECO:0000259" key="1">
    <source>
        <dbReference type="Pfam" id="PF01494"/>
    </source>
</evidence>
<reference evidence="2 3" key="1">
    <citation type="submission" date="2021-03" db="EMBL/GenBank/DDBJ databases">
        <title>Sequencing the genomes of 1000 actinobacteria strains.</title>
        <authorList>
            <person name="Klenk H.-P."/>
        </authorList>
    </citation>
    <scope>NUCLEOTIDE SEQUENCE [LARGE SCALE GENOMIC DNA]</scope>
    <source>
        <strain evidence="2 3">DSM 44580</strain>
    </source>
</reference>
<comment type="caution">
    <text evidence="2">The sequence shown here is derived from an EMBL/GenBank/DDBJ whole genome shotgun (WGS) entry which is preliminary data.</text>
</comment>
<accession>A0ABS5A4T7</accession>
<dbReference type="InterPro" id="IPR036188">
    <property type="entry name" value="FAD/NAD-bd_sf"/>
</dbReference>
<dbReference type="PANTHER" id="PTHR46865:SF8">
    <property type="entry name" value="POSSIBLE OXIDOREDUCTASE"/>
    <property type="match status" value="1"/>
</dbReference>
<evidence type="ECO:0000313" key="3">
    <source>
        <dbReference type="Proteomes" id="UP001519363"/>
    </source>
</evidence>
<sequence length="376" mass="41009">MRVVVCGAGIAGLTLATRLADQGAEVVLLERSARPRDQGYMIDFFGPGYDAVERMGLLPEVLATGYRVREASLVDGHGRRRAAVRYPEFAKAVGGRLVSILRPDLERVLREHLPASVDVRWGVSPVAVGDGVTLDDGTGLAADLVVGADGIRSTVRRLVFGPEHEFVRHLGFHTAAWQFDAPGPHAASQDRFRLTDSIGRQLGFYALRSGRLAAFAVHRTPDPVAPQDIRARILEVYDGLVPGVLDHLPPAEEIYYDQVAQSVLPAWHRGRTVLVGDACGAVSLLAGQGASLGIAGAYLLAEQLARFPVERALAEYERRWRPVVEEKQRVARAGARWFLPASPAQLRVRRLALHAARLPLVNRLVARNLVGKPVRL</sequence>
<dbReference type="PANTHER" id="PTHR46865">
    <property type="entry name" value="OXIDOREDUCTASE-RELATED"/>
    <property type="match status" value="1"/>
</dbReference>
<gene>
    <name evidence="2" type="ORF">JOF53_000464</name>
</gene>
<dbReference type="Gene3D" id="3.30.9.10">
    <property type="entry name" value="D-Amino Acid Oxidase, subunit A, domain 2"/>
    <property type="match status" value="1"/>
</dbReference>
<proteinExistence type="predicted"/>
<organism evidence="2 3">
    <name type="scientific">Crossiella equi</name>
    <dbReference type="NCBI Taxonomy" id="130796"/>
    <lineage>
        <taxon>Bacteria</taxon>
        <taxon>Bacillati</taxon>
        <taxon>Actinomycetota</taxon>
        <taxon>Actinomycetes</taxon>
        <taxon>Pseudonocardiales</taxon>
        <taxon>Pseudonocardiaceae</taxon>
        <taxon>Crossiella</taxon>
    </lineage>
</organism>
<dbReference type="Gene3D" id="3.50.50.60">
    <property type="entry name" value="FAD/NAD(P)-binding domain"/>
    <property type="match status" value="1"/>
</dbReference>
<protein>
    <submittedName>
        <fullName evidence="2">2-polyprenyl-6-methoxyphenol hydroxylase-like FAD-dependent oxidoreductase</fullName>
    </submittedName>
</protein>
<feature type="domain" description="FAD-binding" evidence="1">
    <location>
        <begin position="2"/>
        <end position="325"/>
    </location>
</feature>
<dbReference type="Pfam" id="PF01494">
    <property type="entry name" value="FAD_binding_3"/>
    <property type="match status" value="1"/>
</dbReference>
<dbReference type="PRINTS" id="PR00420">
    <property type="entry name" value="RNGMNOXGNASE"/>
</dbReference>
<dbReference type="Proteomes" id="UP001519363">
    <property type="component" value="Unassembled WGS sequence"/>
</dbReference>
<dbReference type="InterPro" id="IPR051704">
    <property type="entry name" value="FAD_aromatic-hydroxylase"/>
</dbReference>
<dbReference type="InterPro" id="IPR002938">
    <property type="entry name" value="FAD-bd"/>
</dbReference>
<dbReference type="EMBL" id="JAGIOO010000001">
    <property type="protein sequence ID" value="MBP2471592.1"/>
    <property type="molecule type" value="Genomic_DNA"/>
</dbReference>